<dbReference type="EMBL" id="SOAA01000010">
    <property type="protein sequence ID" value="TDS31682.1"/>
    <property type="molecule type" value="Genomic_DNA"/>
</dbReference>
<dbReference type="InterPro" id="IPR000089">
    <property type="entry name" value="Biotin_lipoyl"/>
</dbReference>
<dbReference type="Pfam" id="PF00198">
    <property type="entry name" value="2-oxoacid_dh"/>
    <property type="match status" value="1"/>
</dbReference>
<dbReference type="EMBL" id="FOHG01000004">
    <property type="protein sequence ID" value="SES71433.1"/>
    <property type="molecule type" value="Genomic_DNA"/>
</dbReference>
<evidence type="ECO:0000313" key="10">
    <source>
        <dbReference type="EMBL" id="SES71433.1"/>
    </source>
</evidence>
<comment type="cofactor">
    <cofactor evidence="1 4">
        <name>(R)-lipoate</name>
        <dbReference type="ChEBI" id="CHEBI:83088"/>
    </cofactor>
</comment>
<dbReference type="SUPFAM" id="SSF51230">
    <property type="entry name" value="Single hybrid motif"/>
    <property type="match status" value="1"/>
</dbReference>
<dbReference type="Gene3D" id="3.30.559.10">
    <property type="entry name" value="Chloramphenicol acetyltransferase-like domain"/>
    <property type="match status" value="1"/>
</dbReference>
<sequence length="384" mass="41930">MANVLLMPKLGLTMEKGTIIEWYIGEGDSFEQGDIIYSVETEKLTNDVEATTSGEILEILVNEGETVEVKTPVAKLVGYEEGDAEIKAAAEEEKKEKEETKPKAPAKKKKSSSGKVMAAPKTRKFAADNDIDLNDVAAFAGKDTISASDIEEYLEKGETAPAEKKGSSSMRKIIGERLTESWKAPHIYLKKEANADALINLKETFKARDNNVSLNDIISFITARAIKSYKKINSIEKNSGEFEVAENINLGLAVAVEDGLLVPVVEQADTLSLEELAVKSKDLISRTKENKLSPDEMQGGTFTITNLGMFGIDEFTAILNPPQSAILAVGTIKEKLYLNSDNKVNSKKVVNLTLGVDHRAIDGATAAKFVQILADYIENPYLCF</sequence>
<evidence type="ECO:0000259" key="6">
    <source>
        <dbReference type="PROSITE" id="PS50968"/>
    </source>
</evidence>
<dbReference type="GO" id="GO:0045254">
    <property type="term" value="C:pyruvate dehydrogenase complex"/>
    <property type="evidence" value="ECO:0007669"/>
    <property type="project" value="InterPro"/>
</dbReference>
<dbReference type="PROSITE" id="PS50968">
    <property type="entry name" value="BIOTINYL_LIPOYL"/>
    <property type="match status" value="1"/>
</dbReference>
<evidence type="ECO:0000256" key="4">
    <source>
        <dbReference type="RuleBase" id="RU003423"/>
    </source>
</evidence>
<dbReference type="EMBL" id="QICM01000034">
    <property type="protein sequence ID" value="PXV62409.1"/>
    <property type="molecule type" value="Genomic_DNA"/>
</dbReference>
<keyword evidence="8" id="KW-0670">Pyruvate</keyword>
<evidence type="ECO:0000256" key="1">
    <source>
        <dbReference type="ARBA" id="ARBA00001938"/>
    </source>
</evidence>
<protein>
    <recommendedName>
        <fullName evidence="4">Dihydrolipoamide acetyltransferase component of pyruvate dehydrogenase complex</fullName>
        <ecNumber evidence="4">2.3.1.-</ecNumber>
    </recommendedName>
</protein>
<comment type="similarity">
    <text evidence="2 4">Belongs to the 2-oxoacid dehydrogenase family.</text>
</comment>
<evidence type="ECO:0000313" key="14">
    <source>
        <dbReference type="Proteomes" id="UP000247389"/>
    </source>
</evidence>
<evidence type="ECO:0000256" key="5">
    <source>
        <dbReference type="SAM" id="MobiDB-lite"/>
    </source>
</evidence>
<evidence type="ECO:0000313" key="11">
    <source>
        <dbReference type="EMBL" id="TDS31682.1"/>
    </source>
</evidence>
<dbReference type="OrthoDB" id="9805770at2"/>
<evidence type="ECO:0000313" key="8">
    <source>
        <dbReference type="EMBL" id="SDD20607.1"/>
    </source>
</evidence>
<dbReference type="InterPro" id="IPR036625">
    <property type="entry name" value="E3-bd_dom_sf"/>
</dbReference>
<feature type="region of interest" description="Disordered" evidence="5">
    <location>
        <begin position="90"/>
        <end position="119"/>
    </location>
</feature>
<evidence type="ECO:0000256" key="2">
    <source>
        <dbReference type="ARBA" id="ARBA00007317"/>
    </source>
</evidence>
<gene>
    <name evidence="11" type="ORF">BY453_11084</name>
    <name evidence="7" type="ORF">C8C78_1348</name>
    <name evidence="8" type="ORF">SAMN04488597_13321</name>
    <name evidence="9" type="ORF">SAMN04488598_13121</name>
    <name evidence="10" type="ORF">SAMN04515652_10412</name>
</gene>
<evidence type="ECO:0000313" key="12">
    <source>
        <dbReference type="Proteomes" id="UP000198612"/>
    </source>
</evidence>
<keyword evidence="13" id="KW-1185">Reference proteome</keyword>
<dbReference type="Proteomes" id="UP000198612">
    <property type="component" value="Unassembled WGS sequence"/>
</dbReference>
<dbReference type="Proteomes" id="UP000295758">
    <property type="component" value="Unassembled WGS sequence"/>
</dbReference>
<dbReference type="InterPro" id="IPR011053">
    <property type="entry name" value="Single_hybrid_motif"/>
</dbReference>
<evidence type="ECO:0000256" key="3">
    <source>
        <dbReference type="ARBA" id="ARBA00022823"/>
    </source>
</evidence>
<proteinExistence type="inferred from homology"/>
<reference evidence="12 13" key="1">
    <citation type="submission" date="2016-10" db="EMBL/GenBank/DDBJ databases">
        <authorList>
            <person name="Varghese N."/>
            <person name="Submissions S."/>
        </authorList>
    </citation>
    <scope>NUCLEOTIDE SEQUENCE [LARGE SCALE GENOMIC DNA]</scope>
    <source>
        <strain evidence="8 16">WG10</strain>
        <strain evidence="9 13">WG2</strain>
        <strain evidence="10 12">WG5</strain>
    </source>
</reference>
<dbReference type="RefSeq" id="WP_073159895.1">
    <property type="nucleotide sequence ID" value="NZ_FMYT01000033.1"/>
</dbReference>
<dbReference type="Proteomes" id="UP000247389">
    <property type="component" value="Unassembled WGS sequence"/>
</dbReference>
<feature type="compositionally biased region" description="Basic and acidic residues" evidence="5">
    <location>
        <begin position="90"/>
        <end position="102"/>
    </location>
</feature>
<keyword evidence="3 4" id="KW-0450">Lipoyl</keyword>
<dbReference type="PANTHER" id="PTHR23151:SF90">
    <property type="entry name" value="DIHYDROLIPOYLLYSINE-RESIDUE ACETYLTRANSFERASE COMPONENT OF PYRUVATE DEHYDROGENASE COMPLEX, MITOCHONDRIAL-RELATED"/>
    <property type="match status" value="1"/>
</dbReference>
<dbReference type="CDD" id="cd06849">
    <property type="entry name" value="lipoyl_domain"/>
    <property type="match status" value="1"/>
</dbReference>
<dbReference type="Proteomes" id="UP000199519">
    <property type="component" value="Unassembled WGS sequence"/>
</dbReference>
<dbReference type="STRING" id="54121.SAMN04515653_13121"/>
<dbReference type="SUPFAM" id="SSF52777">
    <property type="entry name" value="CoA-dependent acyltransferases"/>
    <property type="match status" value="1"/>
</dbReference>
<keyword evidence="4 8" id="KW-0808">Transferase</keyword>
<evidence type="ECO:0000313" key="13">
    <source>
        <dbReference type="Proteomes" id="UP000199519"/>
    </source>
</evidence>
<dbReference type="EC" id="2.3.1.-" evidence="4"/>
<dbReference type="GO" id="GO:0006086">
    <property type="term" value="P:pyruvate decarboxylation to acetyl-CoA"/>
    <property type="evidence" value="ECO:0007669"/>
    <property type="project" value="InterPro"/>
</dbReference>
<keyword evidence="4" id="KW-0012">Acyltransferase</keyword>
<reference evidence="7 14" key="2">
    <citation type="submission" date="2018-04" db="EMBL/GenBank/DDBJ databases">
        <title>Subsurface microbial communities from deep shales in Ohio and West Virginia, USA.</title>
        <authorList>
            <person name="Wrighton K."/>
        </authorList>
    </citation>
    <scope>NUCLEOTIDE SEQUENCE [LARGE SCALE GENOMIC DNA]</scope>
    <source>
        <strain evidence="7 14">MSL28</strain>
    </source>
</reference>
<evidence type="ECO:0000313" key="15">
    <source>
        <dbReference type="Proteomes" id="UP000295758"/>
    </source>
</evidence>
<evidence type="ECO:0000313" key="16">
    <source>
        <dbReference type="Proteomes" id="UP000324896"/>
    </source>
</evidence>
<dbReference type="InterPro" id="IPR045257">
    <property type="entry name" value="E2/Pdx1"/>
</dbReference>
<feature type="domain" description="Lipoyl-binding" evidence="6">
    <location>
        <begin position="2"/>
        <end position="77"/>
    </location>
</feature>
<dbReference type="EMBL" id="FNBJ01000031">
    <property type="protein sequence ID" value="SDF91670.1"/>
    <property type="molecule type" value="Genomic_DNA"/>
</dbReference>
<reference evidence="11 15" key="3">
    <citation type="submission" date="2019-03" db="EMBL/GenBank/DDBJ databases">
        <title>Deep subsurface shale carbon reservoir microbial communities from Ohio and West Virginia, USA.</title>
        <authorList>
            <person name="Wrighton K."/>
        </authorList>
    </citation>
    <scope>NUCLEOTIDE SEQUENCE [LARGE SCALE GENOMIC DNA]</scope>
    <source>
        <strain evidence="11 15">UTICA-S4D12</strain>
    </source>
</reference>
<evidence type="ECO:0000313" key="9">
    <source>
        <dbReference type="EMBL" id="SDF91670.1"/>
    </source>
</evidence>
<dbReference type="GO" id="GO:0016746">
    <property type="term" value="F:acyltransferase activity"/>
    <property type="evidence" value="ECO:0007669"/>
    <property type="project" value="UniProtKB-KW"/>
</dbReference>
<dbReference type="AlphaFoldDB" id="A0A1G6SWN8"/>
<dbReference type="EMBL" id="FMYT01000033">
    <property type="protein sequence ID" value="SDD20607.1"/>
    <property type="molecule type" value="Genomic_DNA"/>
</dbReference>
<evidence type="ECO:0000313" key="7">
    <source>
        <dbReference type="EMBL" id="PXV62409.1"/>
    </source>
</evidence>
<dbReference type="Gene3D" id="4.10.320.10">
    <property type="entry name" value="E3-binding domain"/>
    <property type="match status" value="1"/>
</dbReference>
<dbReference type="InterPro" id="IPR001078">
    <property type="entry name" value="2-oxoacid_DH_actylTfrase"/>
</dbReference>
<dbReference type="InterPro" id="IPR023213">
    <property type="entry name" value="CAT-like_dom_sf"/>
</dbReference>
<accession>A0A1G6SWN8</accession>
<dbReference type="Pfam" id="PF00364">
    <property type="entry name" value="Biotin_lipoyl"/>
    <property type="match status" value="1"/>
</dbReference>
<name>A0A1G6SWN8_9FIRM</name>
<dbReference type="PANTHER" id="PTHR23151">
    <property type="entry name" value="DIHYDROLIPOAMIDE ACETYL/SUCCINYL-TRANSFERASE-RELATED"/>
    <property type="match status" value="1"/>
</dbReference>
<organism evidence="8 16">
    <name type="scientific">Halanaerobium congolense</name>
    <dbReference type="NCBI Taxonomy" id="54121"/>
    <lineage>
        <taxon>Bacteria</taxon>
        <taxon>Bacillati</taxon>
        <taxon>Bacillota</taxon>
        <taxon>Clostridia</taxon>
        <taxon>Halanaerobiales</taxon>
        <taxon>Halanaerobiaceae</taxon>
        <taxon>Halanaerobium</taxon>
    </lineage>
</organism>
<dbReference type="Gene3D" id="2.40.50.100">
    <property type="match status" value="1"/>
</dbReference>
<dbReference type="Proteomes" id="UP000324896">
    <property type="component" value="Unassembled WGS sequence"/>
</dbReference>